<dbReference type="OrthoDB" id="215285at2"/>
<dbReference type="STRING" id="1184609.KILIM_070_00140"/>
<protein>
    <recommendedName>
        <fullName evidence="3">Glycosyltransferase</fullName>
    </recommendedName>
</protein>
<keyword evidence="2" id="KW-1185">Reference proteome</keyword>
<dbReference type="RefSeq" id="WP_006594009.1">
    <property type="nucleotide sequence ID" value="NZ_BAHD01000070.1"/>
</dbReference>
<accession>K6WZD2</accession>
<dbReference type="EMBL" id="BAHD01000070">
    <property type="protein sequence ID" value="GAB97477.1"/>
    <property type="molecule type" value="Genomic_DNA"/>
</dbReference>
<name>K6WZD2_9MICO</name>
<organism evidence="1 2">
    <name type="scientific">Kineosphaera limosa NBRC 100340</name>
    <dbReference type="NCBI Taxonomy" id="1184609"/>
    <lineage>
        <taxon>Bacteria</taxon>
        <taxon>Bacillati</taxon>
        <taxon>Actinomycetota</taxon>
        <taxon>Actinomycetes</taxon>
        <taxon>Micrococcales</taxon>
        <taxon>Dermatophilaceae</taxon>
        <taxon>Kineosphaera</taxon>
    </lineage>
</organism>
<dbReference type="AlphaFoldDB" id="K6WZD2"/>
<dbReference type="eggNOG" id="COG1887">
    <property type="taxonomic scope" value="Bacteria"/>
</dbReference>
<proteinExistence type="predicted"/>
<reference evidence="1 2" key="1">
    <citation type="submission" date="2012-08" db="EMBL/GenBank/DDBJ databases">
        <title>Whole genome shotgun sequence of Kineosphaera limosa NBRC 100340.</title>
        <authorList>
            <person name="Yoshida I."/>
            <person name="Isaki S."/>
            <person name="Hosoyama A."/>
            <person name="Tsuchikane K."/>
            <person name="Katsumata H."/>
            <person name="Ando Y."/>
            <person name="Ohji S."/>
            <person name="Hamada M."/>
            <person name="Tamura T."/>
            <person name="Yamazoe A."/>
            <person name="Yamazaki S."/>
            <person name="Fujita N."/>
        </authorList>
    </citation>
    <scope>NUCLEOTIDE SEQUENCE [LARGE SCALE GENOMIC DNA]</scope>
    <source>
        <strain evidence="1 2">NBRC 100340</strain>
    </source>
</reference>
<sequence length="397" mass="43091">MTGPRALRIAFLPYQAAMWDSMASIWRAAHEDANTEVVVLPVPYDDLDPEGGVARHCPGEQLPAEVPTQSSNSFDLAAFRPDIVYVHNAYDAHNRVTRIAAPYRTDALRRLGCVLVYVPYYIVGGTLPPGQRDLVGYDNVDVIALQTPAHRPQIAARHQRKVIALGTPKADHVVRGMSDPDDGGDQPTPAVTILVTTSITEVLHHSERALARTWEVIEFAAGRADVSVIWRPHPLLASTMIAMRQRLVEPFAKMLQVAGRIPNVRIDLSPDYLPSIVASDCYIGLSPTSLALLFGVTGRPVLMLDCAANDDDPIALGVAPSFGDFEGYLPWAAADVRGDVTVSSFVDYVATGRHDRAGQVRRFEEVTGPLDGGVGARIHARLADATRAAVSKTTARR</sequence>
<comment type="caution">
    <text evidence="1">The sequence shown here is derived from an EMBL/GenBank/DDBJ whole genome shotgun (WGS) entry which is preliminary data.</text>
</comment>
<evidence type="ECO:0000313" key="1">
    <source>
        <dbReference type="EMBL" id="GAB97477.1"/>
    </source>
</evidence>
<evidence type="ECO:0000313" key="2">
    <source>
        <dbReference type="Proteomes" id="UP000008366"/>
    </source>
</evidence>
<evidence type="ECO:0008006" key="3">
    <source>
        <dbReference type="Google" id="ProtNLM"/>
    </source>
</evidence>
<dbReference type="Proteomes" id="UP000008366">
    <property type="component" value="Unassembled WGS sequence"/>
</dbReference>
<gene>
    <name evidence="1" type="ORF">KILIM_070_00140</name>
</gene>